<dbReference type="PANTHER" id="PTHR11579">
    <property type="entry name" value="PROTEIN-L-ISOASPARTATE O-METHYLTRANSFERASE"/>
    <property type="match status" value="1"/>
</dbReference>
<keyword evidence="4" id="KW-0963">Cytoplasm</keyword>
<dbReference type="EC" id="2.1.1.77" evidence="3"/>
<reference evidence="8 9" key="1">
    <citation type="journal article" date="2019" name="Sci. Rep.">
        <title>Nanopore sequencing improves the draft genome of the human pathogenic amoeba Naegleria fowleri.</title>
        <authorList>
            <person name="Liechti N."/>
            <person name="Schurch N."/>
            <person name="Bruggmann R."/>
            <person name="Wittwer M."/>
        </authorList>
    </citation>
    <scope>NUCLEOTIDE SEQUENCE [LARGE SCALE GENOMIC DNA]</scope>
    <source>
        <strain evidence="8 9">ATCC 30894</strain>
    </source>
</reference>
<comment type="caution">
    <text evidence="8">The sequence shown here is derived from an EMBL/GenBank/DDBJ whole genome shotgun (WGS) entry which is preliminary data.</text>
</comment>
<dbReference type="VEuPathDB" id="AmoebaDB:NF0121450"/>
<dbReference type="VEuPathDB" id="AmoebaDB:NfTy_069790"/>
<dbReference type="PANTHER" id="PTHR11579:SF0">
    <property type="entry name" value="PROTEIN-L-ISOASPARTATE(D-ASPARTATE) O-METHYLTRANSFERASE"/>
    <property type="match status" value="1"/>
</dbReference>
<proteinExistence type="inferred from homology"/>
<keyword evidence="7" id="KW-0949">S-adenosyl-L-methionine</keyword>
<dbReference type="Pfam" id="PF01135">
    <property type="entry name" value="PCMT"/>
    <property type="match status" value="2"/>
</dbReference>
<dbReference type="GeneID" id="68111213"/>
<evidence type="ECO:0000256" key="7">
    <source>
        <dbReference type="ARBA" id="ARBA00022691"/>
    </source>
</evidence>
<evidence type="ECO:0000313" key="9">
    <source>
        <dbReference type="Proteomes" id="UP000444721"/>
    </source>
</evidence>
<dbReference type="EMBL" id="VFQX01000036">
    <property type="protein sequence ID" value="KAF0976700.1"/>
    <property type="molecule type" value="Genomic_DNA"/>
</dbReference>
<keyword evidence="5" id="KW-0489">Methyltransferase</keyword>
<organism evidence="8 9">
    <name type="scientific">Naegleria fowleri</name>
    <name type="common">Brain eating amoeba</name>
    <dbReference type="NCBI Taxonomy" id="5763"/>
    <lineage>
        <taxon>Eukaryota</taxon>
        <taxon>Discoba</taxon>
        <taxon>Heterolobosea</taxon>
        <taxon>Tetramitia</taxon>
        <taxon>Eutetramitia</taxon>
        <taxon>Vahlkampfiidae</taxon>
        <taxon>Naegleria</taxon>
    </lineage>
</organism>
<dbReference type="InterPro" id="IPR000682">
    <property type="entry name" value="PCMT"/>
</dbReference>
<evidence type="ECO:0000256" key="3">
    <source>
        <dbReference type="ARBA" id="ARBA00011890"/>
    </source>
</evidence>
<evidence type="ECO:0000256" key="6">
    <source>
        <dbReference type="ARBA" id="ARBA00022679"/>
    </source>
</evidence>
<keyword evidence="6" id="KW-0808">Transferase</keyword>
<dbReference type="VEuPathDB" id="AmoebaDB:FDP41_003995"/>
<evidence type="ECO:0000256" key="2">
    <source>
        <dbReference type="ARBA" id="ARBA00005369"/>
    </source>
</evidence>
<evidence type="ECO:0000256" key="1">
    <source>
        <dbReference type="ARBA" id="ARBA00004496"/>
    </source>
</evidence>
<comment type="similarity">
    <text evidence="2">Belongs to the methyltransferase superfamily. L-isoaspartyl/D-aspartyl protein methyltransferase family.</text>
</comment>
<dbReference type="AlphaFoldDB" id="A0A6A5BSB5"/>
<dbReference type="Proteomes" id="UP000444721">
    <property type="component" value="Unassembled WGS sequence"/>
</dbReference>
<dbReference type="OrthoDB" id="73890at2759"/>
<gene>
    <name evidence="8" type="ORF">FDP41_003995</name>
</gene>
<keyword evidence="9" id="KW-1185">Reference proteome</keyword>
<dbReference type="SUPFAM" id="SSF53335">
    <property type="entry name" value="S-adenosyl-L-methionine-dependent methyltransferases"/>
    <property type="match status" value="1"/>
</dbReference>
<comment type="subcellular location">
    <subcellularLocation>
        <location evidence="1">Cytoplasm</location>
    </subcellularLocation>
</comment>
<dbReference type="RefSeq" id="XP_044561413.1">
    <property type="nucleotide sequence ID" value="XM_044707360.1"/>
</dbReference>
<evidence type="ECO:0000256" key="4">
    <source>
        <dbReference type="ARBA" id="ARBA00022490"/>
    </source>
</evidence>
<dbReference type="Gene3D" id="3.40.50.150">
    <property type="entry name" value="Vaccinia Virus protein VP39"/>
    <property type="match status" value="1"/>
</dbReference>
<evidence type="ECO:0000256" key="5">
    <source>
        <dbReference type="ARBA" id="ARBA00022603"/>
    </source>
</evidence>
<evidence type="ECO:0000313" key="8">
    <source>
        <dbReference type="EMBL" id="KAF0976700.1"/>
    </source>
</evidence>
<dbReference type="GO" id="GO:0004719">
    <property type="term" value="F:protein-L-isoaspartate (D-aspartate) O-methyltransferase activity"/>
    <property type="evidence" value="ECO:0007669"/>
    <property type="project" value="UniProtKB-EC"/>
</dbReference>
<sequence length="443" mass="50026">MSSREPSANQQHFLSFKTNFFSSELQRPFSWPRFLLIGSCGIASTAFLFWKYFLKSLSTNKKETPSSNDQLVQLPHDHHSFTTNEELIQHLKNSINLSPILENIFRTTDRGKYAIDFELEKKDFELVRPYADAAMPLRCNATISAPHIHVTCLNAVLDVFENVRKDRSSSYRSISCLDIGSGSGFVSTALCHLSEYFDLTEGSKILAIDHMQELVNLGQENVEKDERSRKFLTNSSGIHLVFKKGDGYDSENIRQLFHEAFSSNEHHPTLDPSMSHSLSILLHSSETPLFDVIHVGAASPTLPKHLYSLLKPNGRLICPVGPSNGTQELLCVVKSVKALKKHSRMENSEFSGTPNDTMNVVQQESIPMETQMLVQSMTKVHFVPLFSSEKEQERHLNRSNPKVVSNPQTGEKFIVLPYVHFCAHDESNTITSLKDIQWEGDAE</sequence>
<dbReference type="GO" id="GO:0005737">
    <property type="term" value="C:cytoplasm"/>
    <property type="evidence" value="ECO:0007669"/>
    <property type="project" value="UniProtKB-SubCell"/>
</dbReference>
<dbReference type="InterPro" id="IPR029063">
    <property type="entry name" value="SAM-dependent_MTases_sf"/>
</dbReference>
<name>A0A6A5BSB5_NAEFO</name>
<protein>
    <recommendedName>
        <fullName evidence="3">protein-L-isoaspartate(D-aspartate) O-methyltransferase</fullName>
        <ecNumber evidence="3">2.1.1.77</ecNumber>
    </recommendedName>
</protein>
<accession>A0A6A5BSB5</accession>
<dbReference type="GO" id="GO:0032259">
    <property type="term" value="P:methylation"/>
    <property type="evidence" value="ECO:0007669"/>
    <property type="project" value="UniProtKB-KW"/>
</dbReference>